<dbReference type="EMBL" id="JAUCDY010000001">
    <property type="protein sequence ID" value="MDM7856976.1"/>
    <property type="molecule type" value="Genomic_DNA"/>
</dbReference>
<keyword evidence="1" id="KW-0227">DNA damage</keyword>
<protein>
    <submittedName>
        <fullName evidence="3">MGMT family protein</fullName>
    </submittedName>
</protein>
<evidence type="ECO:0000256" key="1">
    <source>
        <dbReference type="ARBA" id="ARBA00022763"/>
    </source>
</evidence>
<dbReference type="SUPFAM" id="SSF46767">
    <property type="entry name" value="Methylated DNA-protein cysteine methyltransferase, C-terminal domain"/>
    <property type="match status" value="1"/>
</dbReference>
<dbReference type="InterPro" id="IPR052520">
    <property type="entry name" value="ATL_DNA_repair"/>
</dbReference>
<dbReference type="Pfam" id="PF01035">
    <property type="entry name" value="DNA_binding_1"/>
    <property type="match status" value="1"/>
</dbReference>
<dbReference type="RefSeq" id="WP_289409602.1">
    <property type="nucleotide sequence ID" value="NZ_JAUCDY010000001.1"/>
</dbReference>
<keyword evidence="4" id="KW-1185">Reference proteome</keyword>
<dbReference type="PANTHER" id="PTHR42942">
    <property type="entry name" value="6-O-METHYLGUANINE DNA METHYLTRANSFERASE"/>
    <property type="match status" value="1"/>
</dbReference>
<dbReference type="PANTHER" id="PTHR42942:SF1">
    <property type="entry name" value="ALKYLTRANSFERASE-LIKE PROTEIN 1"/>
    <property type="match status" value="1"/>
</dbReference>
<dbReference type="InterPro" id="IPR014048">
    <property type="entry name" value="MethylDNA_cys_MeTrfase_DNA-bd"/>
</dbReference>
<comment type="caution">
    <text evidence="3">The sequence shown here is derived from an EMBL/GenBank/DDBJ whole genome shotgun (WGS) entry which is preliminary data.</text>
</comment>
<gene>
    <name evidence="3" type="ORF">QEZ41_01585</name>
</gene>
<reference evidence="3 4" key="1">
    <citation type="submission" date="2023-06" db="EMBL/GenBank/DDBJ databases">
        <title>Thiopseudomonas sp. CY1220 draft genome sequence.</title>
        <authorList>
            <person name="Zhao G."/>
            <person name="An M."/>
        </authorList>
    </citation>
    <scope>NUCLEOTIDE SEQUENCE [LARGE SCALE GENOMIC DNA]</scope>
    <source>
        <strain evidence="3 4">CY1220</strain>
    </source>
</reference>
<dbReference type="InterPro" id="IPR036388">
    <property type="entry name" value="WH-like_DNA-bd_sf"/>
</dbReference>
<organism evidence="3 4">
    <name type="scientific">Thiopseudomonas acetoxidans</name>
    <dbReference type="NCBI Taxonomy" id="3041622"/>
    <lineage>
        <taxon>Bacteria</taxon>
        <taxon>Pseudomonadati</taxon>
        <taxon>Pseudomonadota</taxon>
        <taxon>Gammaproteobacteria</taxon>
        <taxon>Pseudomonadales</taxon>
        <taxon>Pseudomonadaceae</taxon>
        <taxon>Thiopseudomonas</taxon>
    </lineage>
</organism>
<dbReference type="Proteomes" id="UP001241056">
    <property type="component" value="Unassembled WGS sequence"/>
</dbReference>
<evidence type="ECO:0000313" key="4">
    <source>
        <dbReference type="Proteomes" id="UP001241056"/>
    </source>
</evidence>
<evidence type="ECO:0000313" key="3">
    <source>
        <dbReference type="EMBL" id="MDM7856976.1"/>
    </source>
</evidence>
<proteinExistence type="predicted"/>
<sequence>MFDTAEQRRHALYGALSQVPEGKVVTYGQLAKLAGLGRAARWVGSQLKKLPEGTNLPWHRVLNHTGRLSVPEGSEVWIEQIQRLRAEGVNVVDGRVSLHLYKWRAFDGVSI</sequence>
<dbReference type="CDD" id="cd06445">
    <property type="entry name" value="ATase"/>
    <property type="match status" value="1"/>
</dbReference>
<accession>A0ABT7SLB7</accession>
<dbReference type="InterPro" id="IPR036217">
    <property type="entry name" value="MethylDNA_cys_MeTrfase_DNAb"/>
</dbReference>
<evidence type="ECO:0000259" key="2">
    <source>
        <dbReference type="Pfam" id="PF01035"/>
    </source>
</evidence>
<name>A0ABT7SLB7_9GAMM</name>
<dbReference type="Gene3D" id="1.10.10.10">
    <property type="entry name" value="Winged helix-like DNA-binding domain superfamily/Winged helix DNA-binding domain"/>
    <property type="match status" value="1"/>
</dbReference>
<feature type="domain" description="Methylated-DNA-[protein]-cysteine S-methyltransferase DNA binding" evidence="2">
    <location>
        <begin position="10"/>
        <end position="89"/>
    </location>
</feature>